<feature type="transmembrane region" description="Helical" evidence="9">
    <location>
        <begin position="90"/>
        <end position="114"/>
    </location>
</feature>
<keyword evidence="4" id="KW-0133">Cell shape</keyword>
<feature type="transmembrane region" description="Helical" evidence="9">
    <location>
        <begin position="285"/>
        <end position="308"/>
    </location>
</feature>
<feature type="transmembrane region" description="Helical" evidence="9">
    <location>
        <begin position="494"/>
        <end position="516"/>
    </location>
</feature>
<dbReference type="EMBL" id="JACGWT010000004">
    <property type="protein sequence ID" value="MBA8795270.1"/>
    <property type="molecule type" value="Genomic_DNA"/>
</dbReference>
<dbReference type="PRINTS" id="PR01806">
    <property type="entry name" value="VIRFACTRMVIN"/>
</dbReference>
<feature type="transmembrane region" description="Helical" evidence="9">
    <location>
        <begin position="329"/>
        <end position="355"/>
    </location>
</feature>
<keyword evidence="3 9" id="KW-0812">Transmembrane</keyword>
<evidence type="ECO:0000313" key="11">
    <source>
        <dbReference type="Proteomes" id="UP000523079"/>
    </source>
</evidence>
<keyword evidence="5" id="KW-0573">Peptidoglycan synthesis</keyword>
<feature type="transmembrane region" description="Helical" evidence="9">
    <location>
        <begin position="55"/>
        <end position="78"/>
    </location>
</feature>
<keyword evidence="2" id="KW-1003">Cell membrane</keyword>
<dbReference type="GO" id="GO:0015648">
    <property type="term" value="F:lipid-linked peptidoglycan transporter activity"/>
    <property type="evidence" value="ECO:0007669"/>
    <property type="project" value="TreeGrafter"/>
</dbReference>
<dbReference type="GO" id="GO:0008360">
    <property type="term" value="P:regulation of cell shape"/>
    <property type="evidence" value="ECO:0007669"/>
    <property type="project" value="UniProtKB-KW"/>
</dbReference>
<feature type="transmembrane region" description="Helical" evidence="9">
    <location>
        <begin position="247"/>
        <end position="273"/>
    </location>
</feature>
<keyword evidence="11" id="KW-1185">Reference proteome</keyword>
<feature type="transmembrane region" description="Helical" evidence="9">
    <location>
        <begin position="400"/>
        <end position="420"/>
    </location>
</feature>
<proteinExistence type="predicted"/>
<keyword evidence="6 9" id="KW-1133">Transmembrane helix</keyword>
<gene>
    <name evidence="10" type="ORF">FHX74_002898</name>
</gene>
<accession>A0A7W3P6T6</accession>
<dbReference type="Proteomes" id="UP000523079">
    <property type="component" value="Unassembled WGS sequence"/>
</dbReference>
<evidence type="ECO:0000256" key="5">
    <source>
        <dbReference type="ARBA" id="ARBA00022984"/>
    </source>
</evidence>
<protein>
    <submittedName>
        <fullName evidence="10">Putative peptidoglycan lipid II flippase</fullName>
    </submittedName>
</protein>
<keyword evidence="7 9" id="KW-0472">Membrane</keyword>
<comment type="caution">
    <text evidence="10">The sequence shown here is derived from an EMBL/GenBank/DDBJ whole genome shotgun (WGS) entry which is preliminary data.</text>
</comment>
<feature type="transmembrane region" description="Helical" evidence="9">
    <location>
        <begin position="201"/>
        <end position="226"/>
    </location>
</feature>
<evidence type="ECO:0000256" key="1">
    <source>
        <dbReference type="ARBA" id="ARBA00004651"/>
    </source>
</evidence>
<feature type="transmembrane region" description="Helical" evidence="9">
    <location>
        <begin position="367"/>
        <end position="388"/>
    </location>
</feature>
<evidence type="ECO:0000256" key="9">
    <source>
        <dbReference type="SAM" id="Phobius"/>
    </source>
</evidence>
<evidence type="ECO:0000256" key="3">
    <source>
        <dbReference type="ARBA" id="ARBA00022692"/>
    </source>
</evidence>
<reference evidence="10 11" key="1">
    <citation type="submission" date="2020-07" db="EMBL/GenBank/DDBJ databases">
        <title>Sequencing the genomes of 1000 actinobacteria strains.</title>
        <authorList>
            <person name="Klenk H.-P."/>
        </authorList>
    </citation>
    <scope>NUCLEOTIDE SEQUENCE [LARGE SCALE GENOMIC DNA]</scope>
    <source>
        <strain evidence="10 11">DSM 100723</strain>
    </source>
</reference>
<dbReference type="GO" id="GO:0005886">
    <property type="term" value="C:plasma membrane"/>
    <property type="evidence" value="ECO:0007669"/>
    <property type="project" value="UniProtKB-SubCell"/>
</dbReference>
<feature type="transmembrane region" description="Helical" evidence="9">
    <location>
        <begin position="426"/>
        <end position="449"/>
    </location>
</feature>
<organism evidence="10 11">
    <name type="scientific">Microlunatus kandeliicorticis</name>
    <dbReference type="NCBI Taxonomy" id="1759536"/>
    <lineage>
        <taxon>Bacteria</taxon>
        <taxon>Bacillati</taxon>
        <taxon>Actinomycetota</taxon>
        <taxon>Actinomycetes</taxon>
        <taxon>Propionibacteriales</taxon>
        <taxon>Propionibacteriaceae</taxon>
        <taxon>Microlunatus</taxon>
    </lineage>
</organism>
<dbReference type="GO" id="GO:0034204">
    <property type="term" value="P:lipid translocation"/>
    <property type="evidence" value="ECO:0007669"/>
    <property type="project" value="TreeGrafter"/>
</dbReference>
<dbReference type="GO" id="GO:0009252">
    <property type="term" value="P:peptidoglycan biosynthetic process"/>
    <property type="evidence" value="ECO:0007669"/>
    <property type="project" value="UniProtKB-KW"/>
</dbReference>
<feature type="transmembrane region" description="Helical" evidence="9">
    <location>
        <begin position="160"/>
        <end position="181"/>
    </location>
</feature>
<evidence type="ECO:0000313" key="10">
    <source>
        <dbReference type="EMBL" id="MBA8795270.1"/>
    </source>
</evidence>
<dbReference type="PANTHER" id="PTHR47019:SF1">
    <property type="entry name" value="LIPID II FLIPPASE MURJ"/>
    <property type="match status" value="1"/>
</dbReference>
<dbReference type="RefSeq" id="WP_182560841.1">
    <property type="nucleotide sequence ID" value="NZ_JACGWT010000004.1"/>
</dbReference>
<name>A0A7W3P6T6_9ACTN</name>
<comment type="subcellular location">
    <subcellularLocation>
        <location evidence="1">Cell membrane</location>
        <topology evidence="1">Multi-pass membrane protein</topology>
    </subcellularLocation>
</comment>
<evidence type="ECO:0000256" key="2">
    <source>
        <dbReference type="ARBA" id="ARBA00022475"/>
    </source>
</evidence>
<evidence type="ECO:0000256" key="8">
    <source>
        <dbReference type="SAM" id="MobiDB-lite"/>
    </source>
</evidence>
<dbReference type="Pfam" id="PF03023">
    <property type="entry name" value="MurJ"/>
    <property type="match status" value="1"/>
</dbReference>
<feature type="transmembrane region" description="Helical" evidence="9">
    <location>
        <begin position="126"/>
        <end position="148"/>
    </location>
</feature>
<evidence type="ECO:0000256" key="7">
    <source>
        <dbReference type="ARBA" id="ARBA00023136"/>
    </source>
</evidence>
<dbReference type="PANTHER" id="PTHR47019">
    <property type="entry name" value="LIPID II FLIPPASE MURJ"/>
    <property type="match status" value="1"/>
</dbReference>
<dbReference type="AlphaFoldDB" id="A0A7W3P6T6"/>
<evidence type="ECO:0000256" key="6">
    <source>
        <dbReference type="ARBA" id="ARBA00022989"/>
    </source>
</evidence>
<dbReference type="InterPro" id="IPR004268">
    <property type="entry name" value="MurJ"/>
</dbReference>
<dbReference type="InterPro" id="IPR051050">
    <property type="entry name" value="Lipid_II_flippase_MurJ/MviN"/>
</dbReference>
<sequence>MSTAAGRFAAVAAGVAGLTLAARVVGFGRWLVFSKTVGDTCLGDAYNTANNLPNVLFEIVAGGILAGVVVPVVSRHLAAGRRDQAARTASALFCWTLLVLTPVGLLAVLGAGLYGRTFSQPDCVGGAGTAAALLVVFAPQVWCYGLAVVSAGLLQAQHRFWAAAAAPLASSLVVIATYLVYAAGADPAGRTDLTRLGPGSLAVLGWGTTLGVAVLAATTLVPALVLARRTGLRLRPTLRFAADDPAVIRRMAGASVAGLVVQQASVLVAMLVARHSDLEGAWTRATWANAVYLLPFAVLVSPLLQMVFPRLSAAAERGPAAVGAVLGRIGPAVATLACLGAGLLIGCAVPVARLLVVGPGSGETAALAWPIAAFAPALVGFSLMGLATRTLFAQHRSRQAGLTTVVAWGTVIVAAVVVRFAAPPAFAVTGISLSIGLGMLTGAVVGWALARPTLAGGDAGLARPLASGAPVALVVGVAGWFASAPFADAGVAGAVFGSLALGVGCLVVFAGLLWLVDRRSARAVLGLRGLRAGGGEDAAGPDEPTGAGAPASSQAERRR</sequence>
<evidence type="ECO:0000256" key="4">
    <source>
        <dbReference type="ARBA" id="ARBA00022960"/>
    </source>
</evidence>
<feature type="transmembrane region" description="Helical" evidence="9">
    <location>
        <begin position="461"/>
        <end position="482"/>
    </location>
</feature>
<feature type="region of interest" description="Disordered" evidence="8">
    <location>
        <begin position="533"/>
        <end position="559"/>
    </location>
</feature>